<protein>
    <submittedName>
        <fullName evidence="7">Aminotransferase</fullName>
    </submittedName>
</protein>
<evidence type="ECO:0000256" key="3">
    <source>
        <dbReference type="ARBA" id="ARBA00022576"/>
    </source>
</evidence>
<dbReference type="InterPro" id="IPR015422">
    <property type="entry name" value="PyrdxlP-dep_Trfase_small"/>
</dbReference>
<evidence type="ECO:0000256" key="5">
    <source>
        <dbReference type="ARBA" id="ARBA00022898"/>
    </source>
</evidence>
<keyword evidence="4 7" id="KW-0808">Transferase</keyword>
<dbReference type="PANTHER" id="PTHR43807">
    <property type="entry name" value="FI04487P"/>
    <property type="match status" value="1"/>
</dbReference>
<dbReference type="Pfam" id="PF00155">
    <property type="entry name" value="Aminotran_1_2"/>
    <property type="match status" value="1"/>
</dbReference>
<dbReference type="GO" id="GO:0005737">
    <property type="term" value="C:cytoplasm"/>
    <property type="evidence" value="ECO:0007669"/>
    <property type="project" value="TreeGrafter"/>
</dbReference>
<dbReference type="NCBIfam" id="NF006569">
    <property type="entry name" value="PRK09082.1"/>
    <property type="match status" value="1"/>
</dbReference>
<evidence type="ECO:0000313" key="8">
    <source>
        <dbReference type="Proteomes" id="UP000018857"/>
    </source>
</evidence>
<proteinExistence type="inferred from homology"/>
<comment type="caution">
    <text evidence="7">The sequence shown here is derived from an EMBL/GenBank/DDBJ whole genome shotgun (WGS) entry which is preliminary data.</text>
</comment>
<evidence type="ECO:0000256" key="2">
    <source>
        <dbReference type="ARBA" id="ARBA00007441"/>
    </source>
</evidence>
<reference evidence="7 8" key="1">
    <citation type="journal article" date="2014" name="Genome Announc.">
        <title>Draft Genome Sequence of Marinomonas sp. Strain D104, a Polycyclic Aromatic Hydrocarbon-Degrading Bacterium from the Deep-Sea Sediment of the Arctic Ocean.</title>
        <authorList>
            <person name="Dong C."/>
            <person name="Bai X."/>
            <person name="Lai Q."/>
            <person name="Xie Y."/>
            <person name="Chen X."/>
            <person name="Shao Z."/>
        </authorList>
    </citation>
    <scope>NUCLEOTIDE SEQUENCE [LARGE SCALE GENOMIC DNA]</scope>
    <source>
        <strain evidence="7 8">D104</strain>
    </source>
</reference>
<dbReference type="OrthoDB" id="9763453at2"/>
<dbReference type="InterPro" id="IPR051326">
    <property type="entry name" value="Kynurenine-oxoglutarate_AT"/>
</dbReference>
<dbReference type="GO" id="GO:0030170">
    <property type="term" value="F:pyridoxal phosphate binding"/>
    <property type="evidence" value="ECO:0007669"/>
    <property type="project" value="InterPro"/>
</dbReference>
<dbReference type="PANTHER" id="PTHR43807:SF20">
    <property type="entry name" value="FI04487P"/>
    <property type="match status" value="1"/>
</dbReference>
<sequence>MTIASHVVSKLPSVGTTIFTKMSALAAEKGAINLSQGFPDFPPDARLLQRASQAILTGNNQYSPMTGLPILRDAVANLIERHYDRTVSALDEITITSGASEAIFDAITAVVHQDDEVILFDPAYDLYEPAVTLAGGICKRVTLMAPDFRPDWHAFEALLTDKTRLVLINTPHNPTGSCWLAEDLESLWQAIASRDIYVLSDEVYEFIHYGESAVSVHKHAELAARSFVVSSFGKSFHLTGWKVGYVVAPVALTAELRKVHQFVTFCTATPLQQALAEHLLELPEESAHLATFYRQKRDVLRKALGNSRFTLLPCEGTYFQLLDYSDISDLDDVAFCEWLVDHVGVAAIPVSVFYQQPPENQRVIRLCFAKEESTLLDAAQRLSQL</sequence>
<dbReference type="CDD" id="cd00609">
    <property type="entry name" value="AAT_like"/>
    <property type="match status" value="1"/>
</dbReference>
<evidence type="ECO:0000313" key="7">
    <source>
        <dbReference type="EMBL" id="ETI59911.1"/>
    </source>
</evidence>
<evidence type="ECO:0000256" key="4">
    <source>
        <dbReference type="ARBA" id="ARBA00022679"/>
    </source>
</evidence>
<comment type="cofactor">
    <cofactor evidence="1">
        <name>pyridoxal 5'-phosphate</name>
        <dbReference type="ChEBI" id="CHEBI:597326"/>
    </cofactor>
</comment>
<evidence type="ECO:0000259" key="6">
    <source>
        <dbReference type="Pfam" id="PF00155"/>
    </source>
</evidence>
<dbReference type="Gene3D" id="3.40.640.10">
    <property type="entry name" value="Type I PLP-dependent aspartate aminotransferase-like (Major domain)"/>
    <property type="match status" value="1"/>
</dbReference>
<feature type="domain" description="Aminotransferase class I/classII large" evidence="6">
    <location>
        <begin position="31"/>
        <end position="382"/>
    </location>
</feature>
<dbReference type="RefSeq" id="WP_024024447.1">
    <property type="nucleotide sequence ID" value="NZ_AYOZ01000023.1"/>
</dbReference>
<keyword evidence="5" id="KW-0663">Pyridoxal phosphate</keyword>
<gene>
    <name evidence="7" type="ORF">D104_11815</name>
</gene>
<dbReference type="EMBL" id="AYOZ01000023">
    <property type="protein sequence ID" value="ETI59911.1"/>
    <property type="molecule type" value="Genomic_DNA"/>
</dbReference>
<dbReference type="InterPro" id="IPR015424">
    <property type="entry name" value="PyrdxlP-dep_Trfase"/>
</dbReference>
<dbReference type="InterPro" id="IPR015421">
    <property type="entry name" value="PyrdxlP-dep_Trfase_major"/>
</dbReference>
<dbReference type="FunFam" id="3.40.640.10:FF:000033">
    <property type="entry name" value="Aspartate aminotransferase"/>
    <property type="match status" value="1"/>
</dbReference>
<accession>W1RRS4</accession>
<dbReference type="InterPro" id="IPR004839">
    <property type="entry name" value="Aminotransferase_I/II_large"/>
</dbReference>
<dbReference type="GO" id="GO:0016212">
    <property type="term" value="F:kynurenine-oxoglutarate transaminase activity"/>
    <property type="evidence" value="ECO:0007669"/>
    <property type="project" value="TreeGrafter"/>
</dbReference>
<dbReference type="SUPFAM" id="SSF53383">
    <property type="entry name" value="PLP-dependent transferases"/>
    <property type="match status" value="1"/>
</dbReference>
<dbReference type="eggNOG" id="COG0436">
    <property type="taxonomic scope" value="Bacteria"/>
</dbReference>
<keyword evidence="3 7" id="KW-0032">Aminotransferase</keyword>
<evidence type="ECO:0000256" key="1">
    <source>
        <dbReference type="ARBA" id="ARBA00001933"/>
    </source>
</evidence>
<organism evidence="7 8">
    <name type="scientific">Marinomonas profundimaris</name>
    <dbReference type="NCBI Taxonomy" id="1208321"/>
    <lineage>
        <taxon>Bacteria</taxon>
        <taxon>Pseudomonadati</taxon>
        <taxon>Pseudomonadota</taxon>
        <taxon>Gammaproteobacteria</taxon>
        <taxon>Oceanospirillales</taxon>
        <taxon>Oceanospirillaceae</taxon>
        <taxon>Marinomonas</taxon>
    </lineage>
</organism>
<comment type="similarity">
    <text evidence="2">Belongs to the class-I pyridoxal-phosphate-dependent aminotransferase family.</text>
</comment>
<keyword evidence="8" id="KW-1185">Reference proteome</keyword>
<name>W1RRS4_9GAMM</name>
<dbReference type="Proteomes" id="UP000018857">
    <property type="component" value="Unassembled WGS sequence"/>
</dbReference>
<dbReference type="STRING" id="1208321.D104_11815"/>
<dbReference type="AlphaFoldDB" id="W1RRS4"/>
<dbReference type="PATRIC" id="fig|1208321.3.peg.2354"/>
<dbReference type="Gene3D" id="3.90.1150.10">
    <property type="entry name" value="Aspartate Aminotransferase, domain 1"/>
    <property type="match status" value="1"/>
</dbReference>